<sequence>MKHIFKLVSLTVIMSSFSQCSSAQKFQKEAPTTFGDVYCKQWVSGVAEGPSGLDIFIEIKDLEFQPDSVFFRGKVTKLKINPNNETQYIGSFQSPPNYSRDIVMSSDSKAEYGNKIPQKPIKIPFELKHNECVISYKVNGKTKYYKLTNVREIHSIDVPMSPASNNN</sequence>
<proteinExistence type="predicted"/>
<protein>
    <submittedName>
        <fullName evidence="1">Uncharacterized protein</fullName>
    </submittedName>
</protein>
<name>A0A4U0ESI2_9FLAO</name>
<reference evidence="1 2" key="1">
    <citation type="submission" date="2019-04" db="EMBL/GenBank/DDBJ databases">
        <title>Lacinutrix sp. nov., isolated from marine water.</title>
        <authorList>
            <person name="Kim W."/>
        </authorList>
    </citation>
    <scope>NUCLEOTIDE SEQUENCE [LARGE SCALE GENOMIC DNA]</scope>
    <source>
        <strain evidence="1 2">CAU 1491</strain>
    </source>
</reference>
<dbReference type="AlphaFoldDB" id="A0A4U0ESI2"/>
<dbReference type="EMBL" id="SUPL01000005">
    <property type="protein sequence ID" value="TJY34735.1"/>
    <property type="molecule type" value="Genomic_DNA"/>
</dbReference>
<dbReference type="Proteomes" id="UP000307657">
    <property type="component" value="Unassembled WGS sequence"/>
</dbReference>
<evidence type="ECO:0000313" key="1">
    <source>
        <dbReference type="EMBL" id="TJY34735.1"/>
    </source>
</evidence>
<organism evidence="1 2">
    <name type="scientific">Pontimicrobium aquaticum</name>
    <dbReference type="NCBI Taxonomy" id="2565367"/>
    <lineage>
        <taxon>Bacteria</taxon>
        <taxon>Pseudomonadati</taxon>
        <taxon>Bacteroidota</taxon>
        <taxon>Flavobacteriia</taxon>
        <taxon>Flavobacteriales</taxon>
        <taxon>Flavobacteriaceae</taxon>
        <taxon>Pontimicrobium</taxon>
    </lineage>
</organism>
<gene>
    <name evidence="1" type="ORF">E5167_10525</name>
</gene>
<evidence type="ECO:0000313" key="2">
    <source>
        <dbReference type="Proteomes" id="UP000307657"/>
    </source>
</evidence>
<dbReference type="RefSeq" id="WP_169301416.1">
    <property type="nucleotide sequence ID" value="NZ_SUPL01000005.1"/>
</dbReference>
<keyword evidence="2" id="KW-1185">Reference proteome</keyword>
<accession>A0A4U0ESI2</accession>
<comment type="caution">
    <text evidence="1">The sequence shown here is derived from an EMBL/GenBank/DDBJ whole genome shotgun (WGS) entry which is preliminary data.</text>
</comment>